<comment type="caution">
    <text evidence="1">The sequence shown here is derived from an EMBL/GenBank/DDBJ whole genome shotgun (WGS) entry which is preliminary data.</text>
</comment>
<dbReference type="RefSeq" id="WP_186841110.1">
    <property type="nucleotide sequence ID" value="NZ_WJBC01000002.1"/>
</dbReference>
<protein>
    <submittedName>
        <fullName evidence="1">Uncharacterized protein</fullName>
    </submittedName>
</protein>
<dbReference type="Pfam" id="PF20323">
    <property type="entry name" value="DUF6618"/>
    <property type="match status" value="1"/>
</dbReference>
<organism evidence="1 2">
    <name type="scientific">Acetobacterium fimetarium</name>
    <dbReference type="NCBI Taxonomy" id="52691"/>
    <lineage>
        <taxon>Bacteria</taxon>
        <taxon>Bacillati</taxon>
        <taxon>Bacillota</taxon>
        <taxon>Clostridia</taxon>
        <taxon>Eubacteriales</taxon>
        <taxon>Eubacteriaceae</taxon>
        <taxon>Acetobacterium</taxon>
    </lineage>
</organism>
<keyword evidence="2" id="KW-1185">Reference proteome</keyword>
<dbReference type="InterPro" id="IPR046726">
    <property type="entry name" value="DUF6618"/>
</dbReference>
<accession>A0ABR6WRP7</accession>
<reference evidence="1 2" key="1">
    <citation type="journal article" date="2020" name="mSystems">
        <title>Defining Genomic and Predicted Metabolic Features of the Acetobacterium Genus.</title>
        <authorList>
            <person name="Ross D.E."/>
            <person name="Marshall C.W."/>
            <person name="Gulliver D."/>
            <person name="May H.D."/>
            <person name="Norman R.S."/>
        </authorList>
    </citation>
    <scope>NUCLEOTIDE SEQUENCE [LARGE SCALE GENOMIC DNA]</scope>
    <source>
        <strain evidence="1 2">DSM 8238</strain>
    </source>
</reference>
<evidence type="ECO:0000313" key="2">
    <source>
        <dbReference type="Proteomes" id="UP000603234"/>
    </source>
</evidence>
<dbReference type="Proteomes" id="UP000603234">
    <property type="component" value="Unassembled WGS sequence"/>
</dbReference>
<name>A0ABR6WRP7_9FIRM</name>
<sequence length="97" mass="11382">MIKYECHQTVGKRTTRWVCTMELKKKQPPYELELSARGYHFHILFGKHAYGNFLCIPNWDIGCEMVDYSDTFWNTERLARHMKKADAISIAQALSVI</sequence>
<proteinExistence type="predicted"/>
<evidence type="ECO:0000313" key="1">
    <source>
        <dbReference type="EMBL" id="MBC3803190.1"/>
    </source>
</evidence>
<dbReference type="EMBL" id="WJBC01000002">
    <property type="protein sequence ID" value="MBC3803190.1"/>
    <property type="molecule type" value="Genomic_DNA"/>
</dbReference>
<gene>
    <name evidence="1" type="ORF">GH808_01860</name>
</gene>